<protein>
    <submittedName>
        <fullName evidence="1">Uncharacterized protein</fullName>
    </submittedName>
</protein>
<keyword evidence="2" id="KW-1185">Reference proteome</keyword>
<proteinExistence type="predicted"/>
<evidence type="ECO:0000313" key="1">
    <source>
        <dbReference type="EMBL" id="GGY20252.1"/>
    </source>
</evidence>
<dbReference type="EMBL" id="BMYX01000014">
    <property type="protein sequence ID" value="GGY20252.1"/>
    <property type="molecule type" value="Genomic_DNA"/>
</dbReference>
<dbReference type="AlphaFoldDB" id="A0A918UB62"/>
<dbReference type="Proteomes" id="UP000645257">
    <property type="component" value="Unassembled WGS sequence"/>
</dbReference>
<reference evidence="1" key="1">
    <citation type="journal article" date="2014" name="Int. J. Syst. Evol. Microbiol.">
        <title>Complete genome sequence of Corynebacterium casei LMG S-19264T (=DSM 44701T), isolated from a smear-ripened cheese.</title>
        <authorList>
            <consortium name="US DOE Joint Genome Institute (JGI-PGF)"/>
            <person name="Walter F."/>
            <person name="Albersmeier A."/>
            <person name="Kalinowski J."/>
            <person name="Ruckert C."/>
        </authorList>
    </citation>
    <scope>NUCLEOTIDE SEQUENCE</scope>
    <source>
        <strain evidence="1">KCTC 32182</strain>
    </source>
</reference>
<reference evidence="1" key="2">
    <citation type="submission" date="2020-09" db="EMBL/GenBank/DDBJ databases">
        <authorList>
            <person name="Sun Q."/>
            <person name="Kim S."/>
        </authorList>
    </citation>
    <scope>NUCLEOTIDE SEQUENCE</scope>
    <source>
        <strain evidence="1">KCTC 32182</strain>
    </source>
</reference>
<comment type="caution">
    <text evidence="1">The sequence shown here is derived from an EMBL/GenBank/DDBJ whole genome shotgun (WGS) entry which is preliminary data.</text>
</comment>
<sequence length="105" mass="11374">MSASGVRAAVSCGQFVKNLDAGRSVRKGAPSFQIPAHLRILVDDFVEARRVGAVPQPAHVSIARRLVKGNGIGKKRQWRFELAVGERGRKCRLRLDMAGPVAKTA</sequence>
<evidence type="ECO:0000313" key="2">
    <source>
        <dbReference type="Proteomes" id="UP000645257"/>
    </source>
</evidence>
<accession>A0A918UB62</accession>
<gene>
    <name evidence="1" type="ORF">GCM10011289_24750</name>
</gene>
<name>A0A918UB62_9NEIS</name>
<organism evidence="1 2">
    <name type="scientific">Paludibacterium paludis</name>
    <dbReference type="NCBI Taxonomy" id="1225769"/>
    <lineage>
        <taxon>Bacteria</taxon>
        <taxon>Pseudomonadati</taxon>
        <taxon>Pseudomonadota</taxon>
        <taxon>Betaproteobacteria</taxon>
        <taxon>Neisseriales</taxon>
        <taxon>Chromobacteriaceae</taxon>
        <taxon>Paludibacterium</taxon>
    </lineage>
</organism>